<evidence type="ECO:0000256" key="6">
    <source>
        <dbReference type="PROSITE-ProRule" id="PRU00552"/>
    </source>
</evidence>
<dbReference type="SUPFAM" id="SSF52540">
    <property type="entry name" value="P-loop containing nucleoside triphosphate hydrolases"/>
    <property type="match status" value="1"/>
</dbReference>
<dbReference type="PANTHER" id="PTHR47959:SF13">
    <property type="entry name" value="ATP-DEPENDENT RNA HELICASE RHLE"/>
    <property type="match status" value="1"/>
</dbReference>
<dbReference type="STRING" id="1802436.A2370_00870"/>
<name>A0A1G2QEQ0_9BACT</name>
<dbReference type="InterPro" id="IPR001650">
    <property type="entry name" value="Helicase_C-like"/>
</dbReference>
<dbReference type="PROSITE" id="PS51192">
    <property type="entry name" value="HELICASE_ATP_BIND_1"/>
    <property type="match status" value="1"/>
</dbReference>
<proteinExistence type="inferred from homology"/>
<evidence type="ECO:0000313" key="12">
    <source>
        <dbReference type="EMBL" id="OHA59056.1"/>
    </source>
</evidence>
<evidence type="ECO:0000256" key="8">
    <source>
        <dbReference type="SAM" id="MobiDB-lite"/>
    </source>
</evidence>
<evidence type="ECO:0000259" key="10">
    <source>
        <dbReference type="PROSITE" id="PS51194"/>
    </source>
</evidence>
<dbReference type="InterPro" id="IPR014014">
    <property type="entry name" value="RNA_helicase_DEAD_Q_motif"/>
</dbReference>
<dbReference type="Gene3D" id="3.40.50.300">
    <property type="entry name" value="P-loop containing nucleotide triphosphate hydrolases"/>
    <property type="match status" value="2"/>
</dbReference>
<protein>
    <recommendedName>
        <fullName evidence="14">RNA helicase</fullName>
    </recommendedName>
</protein>
<dbReference type="PANTHER" id="PTHR47959">
    <property type="entry name" value="ATP-DEPENDENT RNA HELICASE RHLE-RELATED"/>
    <property type="match status" value="1"/>
</dbReference>
<reference evidence="12 13" key="1">
    <citation type="journal article" date="2016" name="Nat. Commun.">
        <title>Thousands of microbial genomes shed light on interconnected biogeochemical processes in an aquifer system.</title>
        <authorList>
            <person name="Anantharaman K."/>
            <person name="Brown C.T."/>
            <person name="Hug L.A."/>
            <person name="Sharon I."/>
            <person name="Castelle C.J."/>
            <person name="Probst A.J."/>
            <person name="Thomas B.C."/>
            <person name="Singh A."/>
            <person name="Wilkins M.J."/>
            <person name="Karaoz U."/>
            <person name="Brodie E.L."/>
            <person name="Williams K.H."/>
            <person name="Hubbard S.S."/>
            <person name="Banfield J.F."/>
        </authorList>
    </citation>
    <scope>NUCLEOTIDE SEQUENCE [LARGE SCALE GENOMIC DNA]</scope>
</reference>
<evidence type="ECO:0000256" key="2">
    <source>
        <dbReference type="ARBA" id="ARBA00022801"/>
    </source>
</evidence>
<dbReference type="InterPro" id="IPR014001">
    <property type="entry name" value="Helicase_ATP-bd"/>
</dbReference>
<evidence type="ECO:0000256" key="4">
    <source>
        <dbReference type="ARBA" id="ARBA00022840"/>
    </source>
</evidence>
<gene>
    <name evidence="12" type="ORF">A2370_00870</name>
</gene>
<dbReference type="PROSITE" id="PS51194">
    <property type="entry name" value="HELICASE_CTER"/>
    <property type="match status" value="1"/>
</dbReference>
<dbReference type="InterPro" id="IPR011545">
    <property type="entry name" value="DEAD/DEAH_box_helicase_dom"/>
</dbReference>
<dbReference type="AlphaFoldDB" id="A0A1G2QEQ0"/>
<evidence type="ECO:0000259" key="11">
    <source>
        <dbReference type="PROSITE" id="PS51195"/>
    </source>
</evidence>
<evidence type="ECO:0000259" key="9">
    <source>
        <dbReference type="PROSITE" id="PS51192"/>
    </source>
</evidence>
<dbReference type="GO" id="GO:0003724">
    <property type="term" value="F:RNA helicase activity"/>
    <property type="evidence" value="ECO:0007669"/>
    <property type="project" value="InterPro"/>
</dbReference>
<dbReference type="PROSITE" id="PS00039">
    <property type="entry name" value="DEAD_ATP_HELICASE"/>
    <property type="match status" value="1"/>
</dbReference>
<dbReference type="CDD" id="cd00268">
    <property type="entry name" value="DEADc"/>
    <property type="match status" value="1"/>
</dbReference>
<keyword evidence="2 7" id="KW-0378">Hydrolase</keyword>
<keyword evidence="3 7" id="KW-0347">Helicase</keyword>
<dbReference type="InterPro" id="IPR050079">
    <property type="entry name" value="DEAD_box_RNA_helicase"/>
</dbReference>
<comment type="caution">
    <text evidence="12">The sequence shown here is derived from an EMBL/GenBank/DDBJ whole genome shotgun (WGS) entry which is preliminary data.</text>
</comment>
<dbReference type="SMART" id="SM00487">
    <property type="entry name" value="DEXDc"/>
    <property type="match status" value="1"/>
</dbReference>
<evidence type="ECO:0000256" key="3">
    <source>
        <dbReference type="ARBA" id="ARBA00022806"/>
    </source>
</evidence>
<dbReference type="InterPro" id="IPR027417">
    <property type="entry name" value="P-loop_NTPase"/>
</dbReference>
<organism evidence="12 13">
    <name type="scientific">Candidatus Vogelbacteria bacterium RIFOXYB1_FULL_42_16</name>
    <dbReference type="NCBI Taxonomy" id="1802436"/>
    <lineage>
        <taxon>Bacteria</taxon>
        <taxon>Candidatus Vogeliibacteriota</taxon>
    </lineage>
</organism>
<feature type="domain" description="Helicase C-terminal" evidence="10">
    <location>
        <begin position="276"/>
        <end position="408"/>
    </location>
</feature>
<sequence length="408" mass="45177">MFRKSYGQSGGSGSGRFARGGFNRPRRGGNTNVRSRKTGFGQSIDVARFTKSAQPITPTEAYSPTYQFADFPIHEQLKKNISAKGFITPTPIQDQTIMPVLEKTDVVGIANTGTGKTAAFLIPLLNKVMTGSQEKVLIVVPTRELALQINEEFLNFRGSLHLYSACCFGGSSIGQQISSLRRGAHFVIGTPGRLKDLIERRALRLDTFGTIVLDEADRMLDMGFVKDMRFIMAGMAPNRQTLLFSATLNSEIGGLVKEFLREPVTISVKKGETACNVDQDVVRLKKGEDKIEVLHQMLKKPEFNKVLIFGRTKFGVERLSETLMARGFKAEAIHGNKNQSKRQRALNQFKDNRSQILVATDVAARGLDIPDVSHVINYDLPATYDDYVHRIGRTGRGDKTGKALTFIS</sequence>
<dbReference type="GO" id="GO:0005524">
    <property type="term" value="F:ATP binding"/>
    <property type="evidence" value="ECO:0007669"/>
    <property type="project" value="UniProtKB-KW"/>
</dbReference>
<evidence type="ECO:0000256" key="5">
    <source>
        <dbReference type="ARBA" id="ARBA00038437"/>
    </source>
</evidence>
<evidence type="ECO:0000256" key="1">
    <source>
        <dbReference type="ARBA" id="ARBA00022741"/>
    </source>
</evidence>
<feature type="domain" description="Helicase ATP-binding" evidence="9">
    <location>
        <begin position="97"/>
        <end position="266"/>
    </location>
</feature>
<dbReference type="EMBL" id="MHTH01000006">
    <property type="protein sequence ID" value="OHA59056.1"/>
    <property type="molecule type" value="Genomic_DNA"/>
</dbReference>
<accession>A0A1G2QEQ0</accession>
<dbReference type="Pfam" id="PF00270">
    <property type="entry name" value="DEAD"/>
    <property type="match status" value="1"/>
</dbReference>
<dbReference type="CDD" id="cd18787">
    <property type="entry name" value="SF2_C_DEAD"/>
    <property type="match status" value="1"/>
</dbReference>
<dbReference type="Proteomes" id="UP000176222">
    <property type="component" value="Unassembled WGS sequence"/>
</dbReference>
<dbReference type="InterPro" id="IPR044742">
    <property type="entry name" value="DEAD/DEAH_RhlB"/>
</dbReference>
<feature type="region of interest" description="Disordered" evidence="8">
    <location>
        <begin position="1"/>
        <end position="37"/>
    </location>
</feature>
<dbReference type="InterPro" id="IPR000629">
    <property type="entry name" value="RNA-helicase_DEAD-box_CS"/>
</dbReference>
<keyword evidence="1 7" id="KW-0547">Nucleotide-binding</keyword>
<evidence type="ECO:0000256" key="7">
    <source>
        <dbReference type="RuleBase" id="RU000492"/>
    </source>
</evidence>
<dbReference type="GO" id="GO:0003676">
    <property type="term" value="F:nucleic acid binding"/>
    <property type="evidence" value="ECO:0007669"/>
    <property type="project" value="InterPro"/>
</dbReference>
<dbReference type="PROSITE" id="PS51195">
    <property type="entry name" value="Q_MOTIF"/>
    <property type="match status" value="1"/>
</dbReference>
<dbReference type="GO" id="GO:0016787">
    <property type="term" value="F:hydrolase activity"/>
    <property type="evidence" value="ECO:0007669"/>
    <property type="project" value="UniProtKB-KW"/>
</dbReference>
<evidence type="ECO:0000313" key="13">
    <source>
        <dbReference type="Proteomes" id="UP000176222"/>
    </source>
</evidence>
<keyword evidence="4 7" id="KW-0067">ATP-binding</keyword>
<dbReference type="SMART" id="SM00490">
    <property type="entry name" value="HELICc"/>
    <property type="match status" value="1"/>
</dbReference>
<feature type="domain" description="DEAD-box RNA helicase Q" evidence="11">
    <location>
        <begin position="66"/>
        <end position="94"/>
    </location>
</feature>
<feature type="short sequence motif" description="Q motif" evidence="6">
    <location>
        <begin position="66"/>
        <end position="94"/>
    </location>
</feature>
<evidence type="ECO:0008006" key="14">
    <source>
        <dbReference type="Google" id="ProtNLM"/>
    </source>
</evidence>
<dbReference type="Pfam" id="PF00271">
    <property type="entry name" value="Helicase_C"/>
    <property type="match status" value="1"/>
</dbReference>
<comment type="similarity">
    <text evidence="5 7">Belongs to the DEAD box helicase family.</text>
</comment>
<dbReference type="GO" id="GO:0005829">
    <property type="term" value="C:cytosol"/>
    <property type="evidence" value="ECO:0007669"/>
    <property type="project" value="TreeGrafter"/>
</dbReference>